<proteinExistence type="predicted"/>
<dbReference type="Proteomes" id="UP001153332">
    <property type="component" value="Unassembled WGS sequence"/>
</dbReference>
<evidence type="ECO:0000313" key="2">
    <source>
        <dbReference type="Proteomes" id="UP001153332"/>
    </source>
</evidence>
<comment type="caution">
    <text evidence="1">The sequence shown here is derived from an EMBL/GenBank/DDBJ whole genome shotgun (WGS) entry which is preliminary data.</text>
</comment>
<name>A0ACC2JTI6_9PEZI</name>
<reference evidence="1" key="1">
    <citation type="submission" date="2022-12" db="EMBL/GenBank/DDBJ databases">
        <title>Genome Sequence of Lasiodiplodia mahajangana.</title>
        <authorList>
            <person name="Buettner E."/>
        </authorList>
    </citation>
    <scope>NUCLEOTIDE SEQUENCE</scope>
    <source>
        <strain evidence="1">VT137</strain>
    </source>
</reference>
<keyword evidence="2" id="KW-1185">Reference proteome</keyword>
<sequence>MATPTFNNIEKRATLRSFLHRQVFKTPSLPQNVNLAGKTAIVTGSNTGIGLECARQLLDLGASKLIIAVRDESKGDKAKQDLLSSHPSLPDLSVEVWSLDLQSYESIVSFVDRAKGLDQLDIVVLNAGVSKQFFNLTPSTGHEETIQVNGRTNRFVSMKHMLPYNLTSRSPPFVTASCY</sequence>
<accession>A0ACC2JTI6</accession>
<evidence type="ECO:0000313" key="1">
    <source>
        <dbReference type="EMBL" id="KAJ8130820.1"/>
    </source>
</evidence>
<dbReference type="EMBL" id="JAPUUL010000416">
    <property type="protein sequence ID" value="KAJ8130820.1"/>
    <property type="molecule type" value="Genomic_DNA"/>
</dbReference>
<organism evidence="1 2">
    <name type="scientific">Lasiodiplodia mahajangana</name>
    <dbReference type="NCBI Taxonomy" id="1108764"/>
    <lineage>
        <taxon>Eukaryota</taxon>
        <taxon>Fungi</taxon>
        <taxon>Dikarya</taxon>
        <taxon>Ascomycota</taxon>
        <taxon>Pezizomycotina</taxon>
        <taxon>Dothideomycetes</taxon>
        <taxon>Dothideomycetes incertae sedis</taxon>
        <taxon>Botryosphaeriales</taxon>
        <taxon>Botryosphaeriaceae</taxon>
        <taxon>Lasiodiplodia</taxon>
    </lineage>
</organism>
<gene>
    <name evidence="1" type="ORF">O1611_g2802</name>
</gene>
<protein>
    <submittedName>
        <fullName evidence="1">Uncharacterized protein</fullName>
    </submittedName>
</protein>